<feature type="transmembrane region" description="Helical" evidence="6">
    <location>
        <begin position="175"/>
        <end position="197"/>
    </location>
</feature>
<keyword evidence="5" id="KW-1015">Disulfide bond</keyword>
<evidence type="ECO:0000313" key="8">
    <source>
        <dbReference type="EMBL" id="PIR92353.1"/>
    </source>
</evidence>
<evidence type="ECO:0000256" key="2">
    <source>
        <dbReference type="ARBA" id="ARBA00022525"/>
    </source>
</evidence>
<protein>
    <submittedName>
        <fullName evidence="8">Uncharacterized protein</fullName>
    </submittedName>
</protein>
<dbReference type="Gene3D" id="2.20.100.10">
    <property type="entry name" value="Thrombospondin type-1 (TSP1) repeat"/>
    <property type="match status" value="1"/>
</dbReference>
<dbReference type="SUPFAM" id="SSF82895">
    <property type="entry name" value="TSP-1 type 1 repeat"/>
    <property type="match status" value="1"/>
</dbReference>
<dbReference type="Pfam" id="PF00090">
    <property type="entry name" value="TSP_1"/>
    <property type="match status" value="1"/>
</dbReference>
<dbReference type="Proteomes" id="UP000228510">
    <property type="component" value="Unassembled WGS sequence"/>
</dbReference>
<sequence>MRNLIILSVTIISLALGAPLLAQEVNLPPVEETAAEEAEEQPAPAAEQQQYGLDFTKKDIQATQAINVVLAFFQQAGGYFSQAPAKLWDGIRAIGGKTGSFNWRSPINVAAAGIKKIAGGAAYILIGTGDVAAGTWQTALGWLTNILATVLVVMVLLVFGFILIKLFQLSLVRNFFFTGLVGAVIIIAVFAGARYVVKSLFVNLTKSDIVAVSETTAPALEEDNNEIEQSSSIIARVVNGWKAVVAAVSQPLTLLGWQTAVDGGWSGWQVNGSCSQTCGGGVTVKTRQCDNPLPAGGGRYCLGPERLLVNCNLQACPAAASVSCQNGCASDCGPYPSAGSCLSDGACEQCAAVCRNDNDCAAGIARCAYVNNGRGICIYNPLLPLISQFNAQLIDNGSKASISWQMDSWAQSRTSHFELWRKAEGGSWQIVPQHKAIAAAERQITDEPPAPGRYAYGLHIIVKSQYTPYDAGWFAAYGYSRQDIAKLAAGGYAWNDLDRIKINGLSPEDERWLAGQGYTLTAEEIVNMAKSNYGTEQLAGFEPLEVTVQPPGSVRINLDNYLNFSDAHYAIFNDGGAIANKQDLVFGGGLGTITKQGNYPVGQSTLMGFGHLRYYNRGDSESEKITVLTNYVSVGTHPLWLMGAIDNGYGELGGGQQSYSSAVWQRYFKHLIEFNHPASSINFATNGYYQYDSGAPYADVYFPARERYFQTDEQSSGSWLHGSRPFLEWQGQPYNLGGHYQSRNYGFAEAITWSGQDYLNYVNSYYNYLRSTGSDYLGTAGRNCSRSADFWQTAGVNTRTPLCPSPQLLAALDNAAADSYNVVRAVFYEDVPADASRCPAANLKMAHPYQSGTNLTFDEQTRAGGYVKAGSVCVYEAYFLAGQDIIVRNWQQGAEGKVRQMALAVDVGNNALFEFMLNQPVKGSGDRIYVIEDLGNALYKRWIDSVEYNALGGRFIPVNDGALNNIPD</sequence>
<dbReference type="PROSITE" id="PS50092">
    <property type="entry name" value="TSP1"/>
    <property type="match status" value="1"/>
</dbReference>
<feature type="signal peptide" evidence="7">
    <location>
        <begin position="1"/>
        <end position="22"/>
    </location>
</feature>
<keyword evidence="3 7" id="KW-0732">Signal</keyword>
<dbReference type="InterPro" id="IPR036383">
    <property type="entry name" value="TSP1_rpt_sf"/>
</dbReference>
<gene>
    <name evidence="8" type="ORF">COU01_02140</name>
</gene>
<accession>A0A2H0UZT9</accession>
<evidence type="ECO:0000256" key="5">
    <source>
        <dbReference type="ARBA" id="ARBA00023157"/>
    </source>
</evidence>
<dbReference type="PANTHER" id="PTHR22906">
    <property type="entry name" value="PROPERDIN"/>
    <property type="match status" value="1"/>
</dbReference>
<keyword evidence="6" id="KW-1133">Transmembrane helix</keyword>
<keyword evidence="2" id="KW-0964">Secreted</keyword>
<evidence type="ECO:0000256" key="3">
    <source>
        <dbReference type="ARBA" id="ARBA00022729"/>
    </source>
</evidence>
<name>A0A2H0UZT9_9BACT</name>
<dbReference type="AlphaFoldDB" id="A0A2H0UZT9"/>
<dbReference type="PANTHER" id="PTHR22906:SF43">
    <property type="entry name" value="PROPERDIN"/>
    <property type="match status" value="1"/>
</dbReference>
<evidence type="ECO:0000256" key="4">
    <source>
        <dbReference type="ARBA" id="ARBA00022737"/>
    </source>
</evidence>
<comment type="caution">
    <text evidence="8">The sequence shown here is derived from an EMBL/GenBank/DDBJ whole genome shotgun (WGS) entry which is preliminary data.</text>
</comment>
<evidence type="ECO:0000256" key="1">
    <source>
        <dbReference type="ARBA" id="ARBA00004613"/>
    </source>
</evidence>
<organism evidence="8 9">
    <name type="scientific">Candidatus Falkowbacteria bacterium CG10_big_fil_rev_8_21_14_0_10_44_15</name>
    <dbReference type="NCBI Taxonomy" id="1974569"/>
    <lineage>
        <taxon>Bacteria</taxon>
        <taxon>Candidatus Falkowiibacteriota</taxon>
    </lineage>
</organism>
<dbReference type="SMART" id="SM00209">
    <property type="entry name" value="TSP1"/>
    <property type="match status" value="1"/>
</dbReference>
<reference evidence="9" key="1">
    <citation type="submission" date="2017-09" db="EMBL/GenBank/DDBJ databases">
        <title>Depth-based differentiation of microbial function through sediment-hosted aquifers and enrichment of novel symbionts in the deep terrestrial subsurface.</title>
        <authorList>
            <person name="Probst A.J."/>
            <person name="Ladd B."/>
            <person name="Jarett J.K."/>
            <person name="Geller-Mcgrath D.E."/>
            <person name="Sieber C.M.K."/>
            <person name="Emerson J.B."/>
            <person name="Anantharaman K."/>
            <person name="Thomas B.C."/>
            <person name="Malmstrom R."/>
            <person name="Stieglmeier M."/>
            <person name="Klingl A."/>
            <person name="Woyke T."/>
            <person name="Ryan C.M."/>
            <person name="Banfield J.F."/>
        </authorList>
    </citation>
    <scope>NUCLEOTIDE SEQUENCE [LARGE SCALE GENOMIC DNA]</scope>
</reference>
<keyword evidence="6" id="KW-0812">Transmembrane</keyword>
<dbReference type="InterPro" id="IPR052065">
    <property type="entry name" value="Compl_asym_regulator"/>
</dbReference>
<keyword evidence="4" id="KW-0677">Repeat</keyword>
<feature type="chain" id="PRO_5013957306" evidence="7">
    <location>
        <begin position="23"/>
        <end position="968"/>
    </location>
</feature>
<comment type="subcellular location">
    <subcellularLocation>
        <location evidence="1">Secreted</location>
    </subcellularLocation>
</comment>
<evidence type="ECO:0000313" key="9">
    <source>
        <dbReference type="Proteomes" id="UP000228510"/>
    </source>
</evidence>
<dbReference type="EMBL" id="PFAT01000028">
    <property type="protein sequence ID" value="PIR92353.1"/>
    <property type="molecule type" value="Genomic_DNA"/>
</dbReference>
<dbReference type="FunFam" id="2.20.100.10:FF:000001">
    <property type="entry name" value="semaphorin-5A isoform X1"/>
    <property type="match status" value="1"/>
</dbReference>
<evidence type="ECO:0000256" key="6">
    <source>
        <dbReference type="SAM" id="Phobius"/>
    </source>
</evidence>
<evidence type="ECO:0000256" key="7">
    <source>
        <dbReference type="SAM" id="SignalP"/>
    </source>
</evidence>
<keyword evidence="6" id="KW-0472">Membrane</keyword>
<dbReference type="InterPro" id="IPR000884">
    <property type="entry name" value="TSP1_rpt"/>
</dbReference>
<proteinExistence type="predicted"/>
<feature type="transmembrane region" description="Helical" evidence="6">
    <location>
        <begin position="142"/>
        <end position="163"/>
    </location>
</feature>